<gene>
    <name evidence="9 14" type="primary">dxr</name>
    <name evidence="14" type="ORF">H9962_04300</name>
</gene>
<feature type="binding site" evidence="9">
    <location>
        <position position="244"/>
    </location>
    <ligand>
        <name>1-deoxy-D-xylulose 5-phosphate</name>
        <dbReference type="ChEBI" id="CHEBI:57792"/>
    </ligand>
</feature>
<evidence type="ECO:0000256" key="8">
    <source>
        <dbReference type="ARBA" id="ARBA00048543"/>
    </source>
</evidence>
<feature type="region of interest" description="Disordered" evidence="10">
    <location>
        <begin position="388"/>
        <end position="408"/>
    </location>
</feature>
<dbReference type="InterPro" id="IPR003821">
    <property type="entry name" value="DXP_reductoisomerase"/>
</dbReference>
<feature type="binding site" evidence="9">
    <location>
        <position position="226"/>
    </location>
    <ligand>
        <name>1-deoxy-D-xylulose 5-phosphate</name>
        <dbReference type="ChEBI" id="CHEBI:57792"/>
    </ligand>
</feature>
<comment type="cofactor">
    <cofactor evidence="9">
        <name>Mg(2+)</name>
        <dbReference type="ChEBI" id="CHEBI:18420"/>
    </cofactor>
    <cofactor evidence="9">
        <name>Mn(2+)</name>
        <dbReference type="ChEBI" id="CHEBI:29035"/>
    </cofactor>
</comment>
<dbReference type="AlphaFoldDB" id="A0A9D2HDF6"/>
<dbReference type="InterPro" id="IPR013512">
    <property type="entry name" value="DXP_reductoisomerase_N"/>
</dbReference>
<feature type="binding site" evidence="9">
    <location>
        <position position="27"/>
    </location>
    <ligand>
        <name>NADPH</name>
        <dbReference type="ChEBI" id="CHEBI:57783"/>
    </ligand>
</feature>
<keyword evidence="4 9" id="KW-0521">NADP</keyword>
<dbReference type="SUPFAM" id="SSF55347">
    <property type="entry name" value="Glyceraldehyde-3-phosphate dehydrogenase-like, C-terminal domain"/>
    <property type="match status" value="1"/>
</dbReference>
<feature type="binding site" evidence="9">
    <location>
        <position position="26"/>
    </location>
    <ligand>
        <name>NADPH</name>
        <dbReference type="ChEBI" id="CHEBI:57783"/>
    </ligand>
</feature>
<evidence type="ECO:0000256" key="6">
    <source>
        <dbReference type="ARBA" id="ARBA00023211"/>
    </source>
</evidence>
<name>A0A9D2HDF6_9BACT</name>
<feature type="domain" description="1-deoxy-D-xylulose 5-phosphate reductoisomerase C-terminal" evidence="12">
    <location>
        <begin position="173"/>
        <end position="256"/>
    </location>
</feature>
<dbReference type="NCBIfam" id="TIGR00243">
    <property type="entry name" value="Dxr"/>
    <property type="match status" value="1"/>
</dbReference>
<keyword evidence="3 9" id="KW-0479">Metal-binding</keyword>
<keyword evidence="6 9" id="KW-0464">Manganese</keyword>
<feature type="binding site" evidence="9">
    <location>
        <position position="203"/>
    </location>
    <ligand>
        <name>1-deoxy-D-xylulose 5-phosphate</name>
        <dbReference type="ChEBI" id="CHEBI:57792"/>
    </ligand>
</feature>
<evidence type="ECO:0000259" key="11">
    <source>
        <dbReference type="Pfam" id="PF02670"/>
    </source>
</evidence>
<protein>
    <recommendedName>
        <fullName evidence="9">1-deoxy-D-xylulose 5-phosphate reductoisomerase</fullName>
        <shortName evidence="9">DXP reductoisomerase</shortName>
        <ecNumber evidence="9">1.1.1.267</ecNumber>
    </recommendedName>
    <alternativeName>
        <fullName evidence="9">1-deoxyxylulose-5-phosphate reductoisomerase</fullName>
    </alternativeName>
    <alternativeName>
        <fullName evidence="9">2-C-methyl-D-erythritol 4-phosphate synthase</fullName>
    </alternativeName>
</protein>
<dbReference type="HAMAP" id="MF_00183">
    <property type="entry name" value="DXP_reductoisom"/>
    <property type="match status" value="1"/>
</dbReference>
<feature type="binding site" evidence="9">
    <location>
        <position position="153"/>
    </location>
    <ligand>
        <name>NADPH</name>
        <dbReference type="ChEBI" id="CHEBI:57783"/>
    </ligand>
</feature>
<dbReference type="InterPro" id="IPR036291">
    <property type="entry name" value="NAD(P)-bd_dom_sf"/>
</dbReference>
<dbReference type="InterPro" id="IPR013644">
    <property type="entry name" value="DXP_reductoisomerase_C"/>
</dbReference>
<dbReference type="EC" id="1.1.1.267" evidence="9"/>
<dbReference type="PANTHER" id="PTHR30525">
    <property type="entry name" value="1-DEOXY-D-XYLULOSE 5-PHOSPHATE REDUCTOISOMERASE"/>
    <property type="match status" value="1"/>
</dbReference>
<dbReference type="Gene3D" id="1.10.1740.10">
    <property type="match status" value="1"/>
</dbReference>
<dbReference type="InterPro" id="IPR036169">
    <property type="entry name" value="DXPR_C_sf"/>
</dbReference>
<evidence type="ECO:0000313" key="15">
    <source>
        <dbReference type="Proteomes" id="UP000824225"/>
    </source>
</evidence>
<feature type="binding site" evidence="9">
    <location>
        <position position="232"/>
    </location>
    <ligand>
        <name>NADPH</name>
        <dbReference type="ChEBI" id="CHEBI:57783"/>
    </ligand>
</feature>
<feature type="binding site" evidence="9">
    <location>
        <position position="245"/>
    </location>
    <ligand>
        <name>1-deoxy-D-xylulose 5-phosphate</name>
        <dbReference type="ChEBI" id="CHEBI:57792"/>
    </ligand>
</feature>
<feature type="binding site" evidence="9">
    <location>
        <position position="29"/>
    </location>
    <ligand>
        <name>NADPH</name>
        <dbReference type="ChEBI" id="CHEBI:57783"/>
    </ligand>
</feature>
<comment type="catalytic activity">
    <reaction evidence="8">
        <text>2-C-methyl-D-erythritol 4-phosphate + NADP(+) = 1-deoxy-D-xylulose 5-phosphate + NADPH + H(+)</text>
        <dbReference type="Rhea" id="RHEA:13717"/>
        <dbReference type="ChEBI" id="CHEBI:15378"/>
        <dbReference type="ChEBI" id="CHEBI:57783"/>
        <dbReference type="ChEBI" id="CHEBI:57792"/>
        <dbReference type="ChEBI" id="CHEBI:58262"/>
        <dbReference type="ChEBI" id="CHEBI:58349"/>
        <dbReference type="EC" id="1.1.1.267"/>
    </reaction>
    <physiologicalReaction direction="right-to-left" evidence="8">
        <dbReference type="Rhea" id="RHEA:13719"/>
    </physiologicalReaction>
</comment>
<feature type="domain" description="1-deoxy-D-xylulose 5-phosphate reductoisomerase N-terminal" evidence="11">
    <location>
        <begin position="20"/>
        <end position="159"/>
    </location>
</feature>
<dbReference type="Pfam" id="PF02670">
    <property type="entry name" value="DXP_reductoisom"/>
    <property type="match status" value="1"/>
</dbReference>
<evidence type="ECO:0000256" key="7">
    <source>
        <dbReference type="ARBA" id="ARBA00023229"/>
    </source>
</evidence>
<accession>A0A9D2HDF6</accession>
<dbReference type="SUPFAM" id="SSF69055">
    <property type="entry name" value="1-deoxy-D-xylulose-5-phosphate reductoisomerase, C-terminal domain"/>
    <property type="match status" value="1"/>
</dbReference>
<feature type="domain" description="DXP reductoisomerase C-terminal" evidence="13">
    <location>
        <begin position="288"/>
        <end position="389"/>
    </location>
</feature>
<keyword evidence="5 9" id="KW-0560">Oxidoreductase</keyword>
<sequence>MRYISAVPDWDHALPWPRRLAVMGSTGSIGRNALRVAEGSTDVPFPPCGGPAFRIEALAAGRNIALLAEQAARWRPSHLAVQDETGDHGVDALKKLLPRDYHPTILAGPEAYAALAALDGVDMVVAAQAGAAGLRAAVAAAAAGKTLCLANKESLVLAGDLLRAVCARTGAVILPVDSEHGALFQCLIGRRSEDVARLVLTASGGPFRGRDRAFLATVRPEDALRHPNWSMGAKITIDSATLMNKGLEVIEACHLYGVSVDEVDVLVHPQSLVHSLVELKDGSLMAQLAEPDMRLPIALCLGWPLTPPRDMVGIHLLDLAKAGTLSFERPDTNAFPCLDLARRALAAGRTVELNAANEVAVERFLRGDLAFTDIPELVRHILDDAEGADAADGGAPSGPAPTPSGSTDDIAATLARLEALDAATRNRAARWHAL</sequence>
<comment type="caution">
    <text evidence="14">The sequence shown here is derived from an EMBL/GenBank/DDBJ whole genome shotgun (WGS) entry which is preliminary data.</text>
</comment>
<dbReference type="Pfam" id="PF08436">
    <property type="entry name" value="DXP_redisom_C"/>
    <property type="match status" value="1"/>
</dbReference>
<evidence type="ECO:0000256" key="5">
    <source>
        <dbReference type="ARBA" id="ARBA00023002"/>
    </source>
</evidence>
<evidence type="ECO:0000256" key="4">
    <source>
        <dbReference type="ARBA" id="ARBA00022857"/>
    </source>
</evidence>
<comment type="similarity">
    <text evidence="2 9">Belongs to the DXR family.</text>
</comment>
<dbReference type="GO" id="GO:0030604">
    <property type="term" value="F:1-deoxy-D-xylulose-5-phosphate reductoisomerase activity"/>
    <property type="evidence" value="ECO:0007669"/>
    <property type="project" value="UniProtKB-UniRule"/>
</dbReference>
<organism evidence="14 15">
    <name type="scientific">Candidatus Mailhella merdigallinarum</name>
    <dbReference type="NCBI Taxonomy" id="2838658"/>
    <lineage>
        <taxon>Bacteria</taxon>
        <taxon>Pseudomonadati</taxon>
        <taxon>Thermodesulfobacteriota</taxon>
        <taxon>Desulfovibrionia</taxon>
        <taxon>Desulfovibrionales</taxon>
        <taxon>Desulfovibrionaceae</taxon>
        <taxon>Mailhella</taxon>
    </lineage>
</organism>
<dbReference type="Pfam" id="PF13288">
    <property type="entry name" value="DXPR_C"/>
    <property type="match status" value="1"/>
</dbReference>
<feature type="binding site" evidence="9">
    <location>
        <position position="239"/>
    </location>
    <ligand>
        <name>1-deoxy-D-xylulose 5-phosphate</name>
        <dbReference type="ChEBI" id="CHEBI:57792"/>
    </ligand>
</feature>
<feature type="binding site" evidence="9">
    <location>
        <position position="151"/>
    </location>
    <ligand>
        <name>NADPH</name>
        <dbReference type="ChEBI" id="CHEBI:57783"/>
    </ligand>
</feature>
<evidence type="ECO:0000259" key="13">
    <source>
        <dbReference type="Pfam" id="PF13288"/>
    </source>
</evidence>
<evidence type="ECO:0000256" key="1">
    <source>
        <dbReference type="ARBA" id="ARBA00005094"/>
    </source>
</evidence>
<feature type="binding site" evidence="9">
    <location>
        <position position="61"/>
    </location>
    <ligand>
        <name>NADPH</name>
        <dbReference type="ChEBI" id="CHEBI:57783"/>
    </ligand>
</feature>
<keyword evidence="7 9" id="KW-0414">Isoprene biosynthesis</keyword>
<evidence type="ECO:0000313" key="14">
    <source>
        <dbReference type="EMBL" id="HJA08397.1"/>
    </source>
</evidence>
<feature type="binding site" evidence="9">
    <location>
        <position position="28"/>
    </location>
    <ligand>
        <name>NADPH</name>
        <dbReference type="ChEBI" id="CHEBI:57783"/>
    </ligand>
</feature>
<feature type="binding site" evidence="9">
    <location>
        <position position="63"/>
    </location>
    <ligand>
        <name>NADPH</name>
        <dbReference type="ChEBI" id="CHEBI:57783"/>
    </ligand>
</feature>
<dbReference type="SUPFAM" id="SSF51735">
    <property type="entry name" value="NAD(P)-binding Rossmann-fold domains"/>
    <property type="match status" value="1"/>
</dbReference>
<dbReference type="PANTHER" id="PTHR30525:SF0">
    <property type="entry name" value="1-DEOXY-D-XYLULOSE 5-PHOSPHATE REDUCTOISOMERASE, CHLOROPLASTIC"/>
    <property type="match status" value="1"/>
</dbReference>
<feature type="binding site" evidence="9">
    <location>
        <position position="152"/>
    </location>
    <ligand>
        <name>1-deoxy-D-xylulose 5-phosphate</name>
        <dbReference type="ChEBI" id="CHEBI:57792"/>
    </ligand>
</feature>
<feature type="binding site" evidence="9">
    <location>
        <position position="177"/>
    </location>
    <ligand>
        <name>Mn(2+)</name>
        <dbReference type="ChEBI" id="CHEBI:29035"/>
    </ligand>
</feature>
<feature type="binding site" evidence="9">
    <location>
        <position position="248"/>
    </location>
    <ligand>
        <name>1-deoxy-D-xylulose 5-phosphate</name>
        <dbReference type="ChEBI" id="CHEBI:57792"/>
    </ligand>
</feature>
<feature type="binding site" evidence="9">
    <location>
        <position position="62"/>
    </location>
    <ligand>
        <name>NADPH</name>
        <dbReference type="ChEBI" id="CHEBI:57783"/>
    </ligand>
</feature>
<feature type="binding site" evidence="9">
    <location>
        <position position="248"/>
    </location>
    <ligand>
        <name>Mn(2+)</name>
        <dbReference type="ChEBI" id="CHEBI:29035"/>
    </ligand>
</feature>
<dbReference type="Proteomes" id="UP000824225">
    <property type="component" value="Unassembled WGS sequence"/>
</dbReference>
<reference evidence="14" key="1">
    <citation type="journal article" date="2021" name="PeerJ">
        <title>Extensive microbial diversity within the chicken gut microbiome revealed by metagenomics and culture.</title>
        <authorList>
            <person name="Gilroy R."/>
            <person name="Ravi A."/>
            <person name="Getino M."/>
            <person name="Pursley I."/>
            <person name="Horton D.L."/>
            <person name="Alikhan N.F."/>
            <person name="Baker D."/>
            <person name="Gharbi K."/>
            <person name="Hall N."/>
            <person name="Watson M."/>
            <person name="Adriaenssens E.M."/>
            <person name="Foster-Nyarko E."/>
            <person name="Jarju S."/>
            <person name="Secka A."/>
            <person name="Antonio M."/>
            <person name="Oren A."/>
            <person name="Chaudhuri R.R."/>
            <person name="La Ragione R."/>
            <person name="Hildebrand F."/>
            <person name="Pallen M.J."/>
        </authorList>
    </citation>
    <scope>NUCLEOTIDE SEQUENCE</scope>
    <source>
        <strain evidence="14">CHK186-16707</strain>
    </source>
</reference>
<feature type="binding site" evidence="9">
    <location>
        <position position="178"/>
    </location>
    <ligand>
        <name>1-deoxy-D-xylulose 5-phosphate</name>
        <dbReference type="ChEBI" id="CHEBI:57792"/>
    </ligand>
</feature>
<comment type="pathway">
    <text evidence="1 9">Isoprenoid biosynthesis; isopentenyl diphosphate biosynthesis via DXP pathway; isopentenyl diphosphate from 1-deoxy-D-xylulose 5-phosphate: step 1/6.</text>
</comment>
<keyword evidence="9" id="KW-0460">Magnesium</keyword>
<dbReference type="GO" id="GO:0051484">
    <property type="term" value="P:isopentenyl diphosphate biosynthetic process, methylerythritol 4-phosphate pathway involved in terpenoid biosynthetic process"/>
    <property type="evidence" value="ECO:0007669"/>
    <property type="project" value="TreeGrafter"/>
</dbReference>
<dbReference type="Gene3D" id="3.40.50.720">
    <property type="entry name" value="NAD(P)-binding Rossmann-like Domain"/>
    <property type="match status" value="1"/>
</dbReference>
<comment type="function">
    <text evidence="9">Catalyzes the NADPH-dependent rearrangement and reduction of 1-deoxy-D-xylulose-5-phosphate (DXP) to 2-C-methyl-D-erythritol 4-phosphate (MEP).</text>
</comment>
<feature type="binding site" evidence="9">
    <location>
        <position position="179"/>
    </location>
    <ligand>
        <name>1-deoxy-D-xylulose 5-phosphate</name>
        <dbReference type="ChEBI" id="CHEBI:57792"/>
    </ligand>
</feature>
<reference evidence="14" key="2">
    <citation type="submission" date="2021-04" db="EMBL/GenBank/DDBJ databases">
        <authorList>
            <person name="Gilroy R."/>
        </authorList>
    </citation>
    <scope>NUCLEOTIDE SEQUENCE</scope>
    <source>
        <strain evidence="14">CHK186-16707</strain>
    </source>
</reference>
<proteinExistence type="inferred from homology"/>
<evidence type="ECO:0000256" key="3">
    <source>
        <dbReference type="ARBA" id="ARBA00022723"/>
    </source>
</evidence>
<dbReference type="PIRSF" id="PIRSF006205">
    <property type="entry name" value="Dxp_reductismrs"/>
    <property type="match status" value="1"/>
</dbReference>
<dbReference type="EMBL" id="DXAN01000012">
    <property type="protein sequence ID" value="HJA08397.1"/>
    <property type="molecule type" value="Genomic_DNA"/>
</dbReference>
<evidence type="ECO:0000256" key="9">
    <source>
        <dbReference type="HAMAP-Rule" id="MF_00183"/>
    </source>
</evidence>
<dbReference type="InterPro" id="IPR026877">
    <property type="entry name" value="DXPR_C"/>
</dbReference>
<evidence type="ECO:0000256" key="10">
    <source>
        <dbReference type="SAM" id="MobiDB-lite"/>
    </source>
</evidence>
<dbReference type="GO" id="GO:0030145">
    <property type="term" value="F:manganese ion binding"/>
    <property type="evidence" value="ECO:0007669"/>
    <property type="project" value="TreeGrafter"/>
</dbReference>
<feature type="binding site" evidence="9">
    <location>
        <position position="179"/>
    </location>
    <ligand>
        <name>Mn(2+)</name>
        <dbReference type="ChEBI" id="CHEBI:29035"/>
    </ligand>
</feature>
<dbReference type="GO" id="GO:0070402">
    <property type="term" value="F:NADPH binding"/>
    <property type="evidence" value="ECO:0007669"/>
    <property type="project" value="InterPro"/>
</dbReference>
<evidence type="ECO:0000256" key="2">
    <source>
        <dbReference type="ARBA" id="ARBA00006825"/>
    </source>
</evidence>
<evidence type="ECO:0000259" key="12">
    <source>
        <dbReference type="Pfam" id="PF08436"/>
    </source>
</evidence>